<comment type="caution">
    <text evidence="1">The sequence shown here is derived from an EMBL/GenBank/DDBJ whole genome shotgun (WGS) entry which is preliminary data.</text>
</comment>
<dbReference type="EMBL" id="CAJVPT010008598">
    <property type="protein sequence ID" value="CAG8553523.1"/>
    <property type="molecule type" value="Genomic_DNA"/>
</dbReference>
<accession>A0ACA9LVN5</accession>
<proteinExistence type="predicted"/>
<organism evidence="1 2">
    <name type="scientific">Acaulospora colombiana</name>
    <dbReference type="NCBI Taxonomy" id="27376"/>
    <lineage>
        <taxon>Eukaryota</taxon>
        <taxon>Fungi</taxon>
        <taxon>Fungi incertae sedis</taxon>
        <taxon>Mucoromycota</taxon>
        <taxon>Glomeromycotina</taxon>
        <taxon>Glomeromycetes</taxon>
        <taxon>Diversisporales</taxon>
        <taxon>Acaulosporaceae</taxon>
        <taxon>Acaulospora</taxon>
    </lineage>
</organism>
<evidence type="ECO:0000313" key="1">
    <source>
        <dbReference type="EMBL" id="CAG8553523.1"/>
    </source>
</evidence>
<gene>
    <name evidence="1" type="ORF">ACOLOM_LOCUS4949</name>
</gene>
<protein>
    <submittedName>
        <fullName evidence="1">2167_t:CDS:1</fullName>
    </submittedName>
</protein>
<reference evidence="1" key="1">
    <citation type="submission" date="2021-06" db="EMBL/GenBank/DDBJ databases">
        <authorList>
            <person name="Kallberg Y."/>
            <person name="Tangrot J."/>
            <person name="Rosling A."/>
        </authorList>
    </citation>
    <scope>NUCLEOTIDE SEQUENCE</scope>
    <source>
        <strain evidence="1">CL356</strain>
    </source>
</reference>
<sequence length="99" mass="11155">MARMAGSWYKAERTYIENYRAINYAGRKWDSWVIACTDALFIGPLKKTVTNPEASIELFPQGNHLAGTSPSEIDRTTNQKDGYNTDNAKEQESTEMSDS</sequence>
<dbReference type="Proteomes" id="UP000789525">
    <property type="component" value="Unassembled WGS sequence"/>
</dbReference>
<evidence type="ECO:0000313" key="2">
    <source>
        <dbReference type="Proteomes" id="UP000789525"/>
    </source>
</evidence>
<name>A0ACA9LVN5_9GLOM</name>
<keyword evidence="2" id="KW-1185">Reference proteome</keyword>